<evidence type="ECO:0000313" key="2">
    <source>
        <dbReference type="EMBL" id="MQM03250.1"/>
    </source>
</evidence>
<feature type="region of interest" description="Disordered" evidence="1">
    <location>
        <begin position="17"/>
        <end position="120"/>
    </location>
</feature>
<feature type="region of interest" description="Disordered" evidence="1">
    <location>
        <begin position="145"/>
        <end position="193"/>
    </location>
</feature>
<reference evidence="2" key="1">
    <citation type="submission" date="2017-07" db="EMBL/GenBank/DDBJ databases">
        <title>Taro Niue Genome Assembly and Annotation.</title>
        <authorList>
            <person name="Atibalentja N."/>
            <person name="Keating K."/>
            <person name="Fields C.J."/>
        </authorList>
    </citation>
    <scope>NUCLEOTIDE SEQUENCE</scope>
    <source>
        <strain evidence="2">Niue_2</strain>
        <tissue evidence="2">Leaf</tissue>
    </source>
</reference>
<protein>
    <submittedName>
        <fullName evidence="2">Uncharacterized protein</fullName>
    </submittedName>
</protein>
<dbReference type="PANTHER" id="PTHR33526">
    <property type="entry name" value="OS07G0123800 PROTEIN"/>
    <property type="match status" value="1"/>
</dbReference>
<feature type="compositionally biased region" description="Low complexity" evidence="1">
    <location>
        <begin position="40"/>
        <end position="51"/>
    </location>
</feature>
<organism evidence="2 3">
    <name type="scientific">Colocasia esculenta</name>
    <name type="common">Wild taro</name>
    <name type="synonym">Arum esculentum</name>
    <dbReference type="NCBI Taxonomy" id="4460"/>
    <lineage>
        <taxon>Eukaryota</taxon>
        <taxon>Viridiplantae</taxon>
        <taxon>Streptophyta</taxon>
        <taxon>Embryophyta</taxon>
        <taxon>Tracheophyta</taxon>
        <taxon>Spermatophyta</taxon>
        <taxon>Magnoliopsida</taxon>
        <taxon>Liliopsida</taxon>
        <taxon>Araceae</taxon>
        <taxon>Aroideae</taxon>
        <taxon>Colocasieae</taxon>
        <taxon>Colocasia</taxon>
    </lineage>
</organism>
<gene>
    <name evidence="2" type="ORF">Taro_036025</name>
</gene>
<comment type="caution">
    <text evidence="2">The sequence shown here is derived from an EMBL/GenBank/DDBJ whole genome shotgun (WGS) entry which is preliminary data.</text>
</comment>
<keyword evidence="3" id="KW-1185">Reference proteome</keyword>
<dbReference type="PANTHER" id="PTHR33526:SF4">
    <property type="entry name" value="OS07G0123800 PROTEIN"/>
    <property type="match status" value="1"/>
</dbReference>
<dbReference type="EMBL" id="NMUH01003000">
    <property type="protein sequence ID" value="MQM03250.1"/>
    <property type="molecule type" value="Genomic_DNA"/>
</dbReference>
<proteinExistence type="predicted"/>
<name>A0A843WKF3_COLES</name>
<accession>A0A843WKF3</accession>
<dbReference type="Proteomes" id="UP000652761">
    <property type="component" value="Unassembled WGS sequence"/>
</dbReference>
<evidence type="ECO:0000313" key="3">
    <source>
        <dbReference type="Proteomes" id="UP000652761"/>
    </source>
</evidence>
<evidence type="ECO:0000256" key="1">
    <source>
        <dbReference type="SAM" id="MobiDB-lite"/>
    </source>
</evidence>
<dbReference type="AlphaFoldDB" id="A0A843WKF3"/>
<sequence>MEESEFTLEVPLPSIFREGSVCGSSNSGGDDDLRELVHTASSHSPSGASPADGRTVVVPRSQSADMARIDEDGPCDFGGDADRIARFSSGGSSSGGDDDLRELVRAASSHSTSGALPAGGQTAVVSRIQSAGMATIDEDGTCDFGGDAGRFARSGSGGSNSDDDLRELVHAAFSHSSPGTSPAGGRTAVVSRS</sequence>